<dbReference type="EMBL" id="JBFOLK010000011">
    <property type="protein sequence ID" value="KAL2476447.1"/>
    <property type="molecule type" value="Genomic_DNA"/>
</dbReference>
<protein>
    <submittedName>
        <fullName evidence="1">Uncharacterized protein</fullName>
    </submittedName>
</protein>
<comment type="caution">
    <text evidence="1">The sequence shown here is derived from an EMBL/GenBank/DDBJ whole genome shotgun (WGS) entry which is preliminary data.</text>
</comment>
<name>A0ABD1QJN6_9LAMI</name>
<sequence length="180" mass="19642">MVEEAGEQKVNENVDPYIEALDTYSNKALAEHYAHANGYVDFKAAFDTLGSTRLTTQVLVSPILVIASAANPSVDLFLTTRSWSPTTFTHLNKSMSLEGTIILKKGKSIFGYGAQGEIIMCTINNVPLITHFPKILGLSRMDENLVVNTVEFSLQLIEKNNGKVLSCLVANMRRSTSGAS</sequence>
<gene>
    <name evidence="1" type="ORF">Adt_37183</name>
</gene>
<organism evidence="1 2">
    <name type="scientific">Abeliophyllum distichum</name>
    <dbReference type="NCBI Taxonomy" id="126358"/>
    <lineage>
        <taxon>Eukaryota</taxon>
        <taxon>Viridiplantae</taxon>
        <taxon>Streptophyta</taxon>
        <taxon>Embryophyta</taxon>
        <taxon>Tracheophyta</taxon>
        <taxon>Spermatophyta</taxon>
        <taxon>Magnoliopsida</taxon>
        <taxon>eudicotyledons</taxon>
        <taxon>Gunneridae</taxon>
        <taxon>Pentapetalae</taxon>
        <taxon>asterids</taxon>
        <taxon>lamiids</taxon>
        <taxon>Lamiales</taxon>
        <taxon>Oleaceae</taxon>
        <taxon>Forsythieae</taxon>
        <taxon>Abeliophyllum</taxon>
    </lineage>
</organism>
<evidence type="ECO:0000313" key="1">
    <source>
        <dbReference type="EMBL" id="KAL2476447.1"/>
    </source>
</evidence>
<accession>A0ABD1QJN6</accession>
<dbReference type="Proteomes" id="UP001604336">
    <property type="component" value="Unassembled WGS sequence"/>
</dbReference>
<dbReference type="AlphaFoldDB" id="A0ABD1QJN6"/>
<evidence type="ECO:0000313" key="2">
    <source>
        <dbReference type="Proteomes" id="UP001604336"/>
    </source>
</evidence>
<proteinExistence type="predicted"/>
<keyword evidence="2" id="KW-1185">Reference proteome</keyword>
<reference evidence="2" key="1">
    <citation type="submission" date="2024-07" db="EMBL/GenBank/DDBJ databases">
        <title>Two chromosome-level genome assemblies of Korean endemic species Abeliophyllum distichum and Forsythia ovata (Oleaceae).</title>
        <authorList>
            <person name="Jang H."/>
        </authorList>
    </citation>
    <scope>NUCLEOTIDE SEQUENCE [LARGE SCALE GENOMIC DNA]</scope>
</reference>